<keyword evidence="2" id="KW-1133">Transmembrane helix</keyword>
<dbReference type="EMBL" id="JBHSWW010000014">
    <property type="protein sequence ID" value="MFC6752300.1"/>
    <property type="molecule type" value="Genomic_DNA"/>
</dbReference>
<keyword evidence="2" id="KW-0812">Transmembrane</keyword>
<organism evidence="3 4">
    <name type="scientific">Halorubrum tibetense</name>
    <dbReference type="NCBI Taxonomy" id="175631"/>
    <lineage>
        <taxon>Archaea</taxon>
        <taxon>Methanobacteriati</taxon>
        <taxon>Methanobacteriota</taxon>
        <taxon>Stenosarchaea group</taxon>
        <taxon>Halobacteria</taxon>
        <taxon>Halobacteriales</taxon>
        <taxon>Haloferacaceae</taxon>
        <taxon>Halorubrum</taxon>
    </lineage>
</organism>
<evidence type="ECO:0000256" key="1">
    <source>
        <dbReference type="SAM" id="MobiDB-lite"/>
    </source>
</evidence>
<feature type="transmembrane region" description="Helical" evidence="2">
    <location>
        <begin position="21"/>
        <end position="42"/>
    </location>
</feature>
<feature type="compositionally biased region" description="Acidic residues" evidence="1">
    <location>
        <begin position="186"/>
        <end position="200"/>
    </location>
</feature>
<reference evidence="3 4" key="1">
    <citation type="journal article" date="2019" name="Int. J. Syst. Evol. Microbiol.">
        <title>The Global Catalogue of Microorganisms (GCM) 10K type strain sequencing project: providing services to taxonomists for standard genome sequencing and annotation.</title>
        <authorList>
            <consortium name="The Broad Institute Genomics Platform"/>
            <consortium name="The Broad Institute Genome Sequencing Center for Infectious Disease"/>
            <person name="Wu L."/>
            <person name="Ma J."/>
        </authorList>
    </citation>
    <scope>NUCLEOTIDE SEQUENCE [LARGE SCALE GENOMIC DNA]</scope>
    <source>
        <strain evidence="3 4">CGMCC 1.3239</strain>
    </source>
</reference>
<feature type="transmembrane region" description="Helical" evidence="2">
    <location>
        <begin position="62"/>
        <end position="81"/>
    </location>
</feature>
<evidence type="ECO:0008006" key="5">
    <source>
        <dbReference type="Google" id="ProtNLM"/>
    </source>
</evidence>
<evidence type="ECO:0000313" key="4">
    <source>
        <dbReference type="Proteomes" id="UP001596442"/>
    </source>
</evidence>
<feature type="region of interest" description="Disordered" evidence="1">
    <location>
        <begin position="167"/>
        <end position="207"/>
    </location>
</feature>
<evidence type="ECO:0000256" key="2">
    <source>
        <dbReference type="SAM" id="Phobius"/>
    </source>
</evidence>
<feature type="transmembrane region" description="Helical" evidence="2">
    <location>
        <begin position="93"/>
        <end position="116"/>
    </location>
</feature>
<evidence type="ECO:0000313" key="3">
    <source>
        <dbReference type="EMBL" id="MFC6752300.1"/>
    </source>
</evidence>
<sequence>MSNEYAPDRSDWYATRAGRTLYWGLIVATLLSVAVSTAGFPAFLDETVPVSLPDVETTIPPYVYLFGFLGATVYAFTTFARRFDEHGRYRLKVFSRTVAALPLVAGVYLLAFAFLGFGTEPAMSGDPTNAVARERVIAGLVFLAGLYVSTTLLALETVANRLLGVDQDGGDRARSSVQGAARSESDGGEDSDDGDGETGDSPDRRDT</sequence>
<protein>
    <recommendedName>
        <fullName evidence="5">DUF2975 domain-containing protein</fullName>
    </recommendedName>
</protein>
<dbReference type="RefSeq" id="WP_379778843.1">
    <property type="nucleotide sequence ID" value="NZ_JBHSWW010000014.1"/>
</dbReference>
<proteinExistence type="predicted"/>
<accession>A0ABD5S769</accession>
<keyword evidence="2" id="KW-0472">Membrane</keyword>
<dbReference type="Proteomes" id="UP001596442">
    <property type="component" value="Unassembled WGS sequence"/>
</dbReference>
<dbReference type="AlphaFoldDB" id="A0ABD5S769"/>
<name>A0ABD5S769_9EURY</name>
<comment type="caution">
    <text evidence="3">The sequence shown here is derived from an EMBL/GenBank/DDBJ whole genome shotgun (WGS) entry which is preliminary data.</text>
</comment>
<keyword evidence="4" id="KW-1185">Reference proteome</keyword>
<gene>
    <name evidence="3" type="ORF">ACFQEU_02265</name>
</gene>
<feature type="transmembrane region" description="Helical" evidence="2">
    <location>
        <begin position="136"/>
        <end position="155"/>
    </location>
</feature>